<dbReference type="GO" id="GO:0051539">
    <property type="term" value="F:4 iron, 4 sulfur cluster binding"/>
    <property type="evidence" value="ECO:0007669"/>
    <property type="project" value="UniProtKB-KW"/>
</dbReference>
<dbReference type="InterPro" id="IPR024924">
    <property type="entry name" value="7-CO-7-deazaguanine_synth-like"/>
</dbReference>
<organism evidence="9">
    <name type="scientific">marine sediment metagenome</name>
    <dbReference type="NCBI Taxonomy" id="412755"/>
    <lineage>
        <taxon>unclassified sequences</taxon>
        <taxon>metagenomes</taxon>
        <taxon>ecological metagenomes</taxon>
    </lineage>
</organism>
<dbReference type="AlphaFoldDB" id="A0A0F9HD88"/>
<sequence length="236" mass="26951">MNRDLIVSEIFGPTFQGEGSTLGRPAIFLRLGICNLACTWCDTKYTWDWKSYNPKEELHRLTFDDIYQQLWACNGSGARRLVVTGGEPMIQQAKLARFLPIIAQEWNWQLEIETAGTISPHPDLLSKTLHFNVSPKLAHSGNELSLRYKPEVLKRFNTLTECSFKFVVGGIEDFSEIDSIVRECLIDREKIWIMPEGRSPATIARTTELVADEVVLRGWNLTTRLQVLAFGDRRGY</sequence>
<dbReference type="PIRSF" id="PIRSF000370">
    <property type="entry name" value="QueE"/>
    <property type="match status" value="1"/>
</dbReference>
<keyword evidence="5" id="KW-0408">Iron</keyword>
<dbReference type="Pfam" id="PF04055">
    <property type="entry name" value="Radical_SAM"/>
    <property type="match status" value="1"/>
</dbReference>
<gene>
    <name evidence="9" type="ORF">LCGC14_1717130</name>
</gene>
<keyword evidence="3" id="KW-0479">Metal-binding</keyword>
<dbReference type="EMBL" id="LAZR01015400">
    <property type="protein sequence ID" value="KKM13346.1"/>
    <property type="molecule type" value="Genomic_DNA"/>
</dbReference>
<evidence type="ECO:0000256" key="5">
    <source>
        <dbReference type="ARBA" id="ARBA00023004"/>
    </source>
</evidence>
<keyword evidence="1" id="KW-0004">4Fe-4S</keyword>
<evidence type="ECO:0000256" key="2">
    <source>
        <dbReference type="ARBA" id="ARBA00022691"/>
    </source>
</evidence>
<accession>A0A0F9HD88</accession>
<evidence type="ECO:0000256" key="6">
    <source>
        <dbReference type="ARBA" id="ARBA00023014"/>
    </source>
</evidence>
<evidence type="ECO:0000313" key="9">
    <source>
        <dbReference type="EMBL" id="KKM13346.1"/>
    </source>
</evidence>
<dbReference type="HAMAP" id="MF_00917">
    <property type="entry name" value="QueE"/>
    <property type="match status" value="1"/>
</dbReference>
<dbReference type="SUPFAM" id="SSF102114">
    <property type="entry name" value="Radical SAM enzymes"/>
    <property type="match status" value="1"/>
</dbReference>
<evidence type="ECO:0000256" key="7">
    <source>
        <dbReference type="ARBA" id="ARBA00023239"/>
    </source>
</evidence>
<protein>
    <recommendedName>
        <fullName evidence="8">Radical SAM core domain-containing protein</fullName>
    </recommendedName>
</protein>
<evidence type="ECO:0000256" key="3">
    <source>
        <dbReference type="ARBA" id="ARBA00022723"/>
    </source>
</evidence>
<comment type="caution">
    <text evidence="9">The sequence shown here is derived from an EMBL/GenBank/DDBJ whole genome shotgun (WGS) entry which is preliminary data.</text>
</comment>
<dbReference type="PROSITE" id="PS51918">
    <property type="entry name" value="RADICAL_SAM"/>
    <property type="match status" value="1"/>
</dbReference>
<dbReference type="InterPro" id="IPR013785">
    <property type="entry name" value="Aldolase_TIM"/>
</dbReference>
<dbReference type="GO" id="GO:0046872">
    <property type="term" value="F:metal ion binding"/>
    <property type="evidence" value="ECO:0007669"/>
    <property type="project" value="UniProtKB-KW"/>
</dbReference>
<dbReference type="InterPro" id="IPR058240">
    <property type="entry name" value="rSAM_sf"/>
</dbReference>
<keyword evidence="2" id="KW-0949">S-adenosyl-L-methionine</keyword>
<keyword evidence="6" id="KW-0411">Iron-sulfur</keyword>
<dbReference type="Gene3D" id="3.20.20.70">
    <property type="entry name" value="Aldolase class I"/>
    <property type="match status" value="1"/>
</dbReference>
<feature type="domain" description="Radical SAM core" evidence="8">
    <location>
        <begin position="21"/>
        <end position="232"/>
    </location>
</feature>
<dbReference type="InterPro" id="IPR007197">
    <property type="entry name" value="rSAM"/>
</dbReference>
<keyword evidence="4" id="KW-0460">Magnesium</keyword>
<name>A0A0F9HD88_9ZZZZ</name>
<dbReference type="SFLD" id="SFLDS00029">
    <property type="entry name" value="Radical_SAM"/>
    <property type="match status" value="1"/>
</dbReference>
<dbReference type="PANTHER" id="PTHR42836">
    <property type="entry name" value="7-CARBOXY-7-DEAZAGUANINE SYNTHASE"/>
    <property type="match status" value="1"/>
</dbReference>
<keyword evidence="7" id="KW-0456">Lyase</keyword>
<evidence type="ECO:0000256" key="4">
    <source>
        <dbReference type="ARBA" id="ARBA00022842"/>
    </source>
</evidence>
<proteinExistence type="inferred from homology"/>
<reference evidence="9" key="1">
    <citation type="journal article" date="2015" name="Nature">
        <title>Complex archaea that bridge the gap between prokaryotes and eukaryotes.</title>
        <authorList>
            <person name="Spang A."/>
            <person name="Saw J.H."/>
            <person name="Jorgensen S.L."/>
            <person name="Zaremba-Niedzwiedzka K."/>
            <person name="Martijn J."/>
            <person name="Lind A.E."/>
            <person name="van Eijk R."/>
            <person name="Schleper C."/>
            <person name="Guy L."/>
            <person name="Ettema T.J."/>
        </authorList>
    </citation>
    <scope>NUCLEOTIDE SEQUENCE</scope>
</reference>
<evidence type="ECO:0000256" key="1">
    <source>
        <dbReference type="ARBA" id="ARBA00022485"/>
    </source>
</evidence>
<dbReference type="GO" id="GO:0016829">
    <property type="term" value="F:lyase activity"/>
    <property type="evidence" value="ECO:0007669"/>
    <property type="project" value="UniProtKB-KW"/>
</dbReference>
<evidence type="ECO:0000259" key="8">
    <source>
        <dbReference type="PROSITE" id="PS51918"/>
    </source>
</evidence>
<dbReference type="PANTHER" id="PTHR42836:SF1">
    <property type="entry name" value="7-CARBOXY-7-DEAZAGUANINE SYNTHASE"/>
    <property type="match status" value="1"/>
</dbReference>